<evidence type="ECO:0008006" key="4">
    <source>
        <dbReference type="Google" id="ProtNLM"/>
    </source>
</evidence>
<dbReference type="Proteomes" id="UP001290455">
    <property type="component" value="Unassembled WGS sequence"/>
</dbReference>
<dbReference type="EMBL" id="JAXOFX010000008">
    <property type="protein sequence ID" value="MDZ5472693.1"/>
    <property type="molecule type" value="Genomic_DNA"/>
</dbReference>
<comment type="caution">
    <text evidence="2">The sequence shown here is derived from an EMBL/GenBank/DDBJ whole genome shotgun (WGS) entry which is preliminary data.</text>
</comment>
<proteinExistence type="predicted"/>
<dbReference type="RefSeq" id="WP_322446996.1">
    <property type="nucleotide sequence ID" value="NZ_JAXOFX010000008.1"/>
</dbReference>
<evidence type="ECO:0000313" key="2">
    <source>
        <dbReference type="EMBL" id="MDZ5472693.1"/>
    </source>
</evidence>
<reference evidence="2 3" key="1">
    <citation type="submission" date="2023-11" db="EMBL/GenBank/DDBJ databases">
        <title>Bacillus jintuensis, isolated from a mudflat on the Beibu Gulf coast.</title>
        <authorList>
            <person name="Li M."/>
        </authorList>
    </citation>
    <scope>NUCLEOTIDE SEQUENCE [LARGE SCALE GENOMIC DNA]</scope>
    <source>
        <strain evidence="2 3">31A1R</strain>
    </source>
</reference>
<protein>
    <recommendedName>
        <fullName evidence="4">CUB domain-containing protein</fullName>
    </recommendedName>
</protein>
<sequence length="128" mass="13987">MGFNNQKCKPVTIGFDTTPAIPRNFNLGCGEEQIYYEAVLTPLPTLTISAIAFPFQEEVNCQTVLVIEQGDGSIIERPLPDNHQTLSLSVPNVRRVSLRCETSEGRAGCTGFLAFLISYCACTGLLLM</sequence>
<evidence type="ECO:0000256" key="1">
    <source>
        <dbReference type="SAM" id="Phobius"/>
    </source>
</evidence>
<organism evidence="2 3">
    <name type="scientific">Robertmurraya mangrovi</name>
    <dbReference type="NCBI Taxonomy" id="3098077"/>
    <lineage>
        <taxon>Bacteria</taxon>
        <taxon>Bacillati</taxon>
        <taxon>Bacillota</taxon>
        <taxon>Bacilli</taxon>
        <taxon>Bacillales</taxon>
        <taxon>Bacillaceae</taxon>
        <taxon>Robertmurraya</taxon>
    </lineage>
</organism>
<keyword evidence="1" id="KW-0472">Membrane</keyword>
<feature type="transmembrane region" description="Helical" evidence="1">
    <location>
        <begin position="107"/>
        <end position="127"/>
    </location>
</feature>
<gene>
    <name evidence="2" type="ORF">SM124_13220</name>
</gene>
<evidence type="ECO:0000313" key="3">
    <source>
        <dbReference type="Proteomes" id="UP001290455"/>
    </source>
</evidence>
<name>A0ABU5IZV5_9BACI</name>
<keyword evidence="3" id="KW-1185">Reference proteome</keyword>
<keyword evidence="1" id="KW-0812">Transmembrane</keyword>
<accession>A0ABU5IZV5</accession>
<keyword evidence="1" id="KW-1133">Transmembrane helix</keyword>